<dbReference type="RefSeq" id="WP_338605020.1">
    <property type="nucleotide sequence ID" value="NZ_AP028679.1"/>
</dbReference>
<dbReference type="PANTHER" id="PTHR43250">
    <property type="entry name" value="EXODEOXYRIBONUCLEASE III"/>
    <property type="match status" value="1"/>
</dbReference>
<feature type="site" description="Interaction with DNA substrate" evidence="7">
    <location>
        <position position="249"/>
    </location>
</feature>
<accession>A0AAU9EJC2</accession>
<comment type="similarity">
    <text evidence="1">Belongs to the DNA repair enzymes AP/ExoA family.</text>
</comment>
<evidence type="ECO:0000256" key="4">
    <source>
        <dbReference type="ARBA" id="ARBA00022842"/>
    </source>
</evidence>
<evidence type="ECO:0000313" key="9">
    <source>
        <dbReference type="EMBL" id="BEQ13374.1"/>
    </source>
</evidence>
<protein>
    <submittedName>
        <fullName evidence="9">Exodeoxyribonuclease III</fullName>
    </submittedName>
</protein>
<evidence type="ECO:0000313" key="10">
    <source>
        <dbReference type="Proteomes" id="UP001366166"/>
    </source>
</evidence>
<dbReference type="InterPro" id="IPR037493">
    <property type="entry name" value="ExoIII-like"/>
</dbReference>
<feature type="binding site" evidence="6">
    <location>
        <position position="248"/>
    </location>
    <ligand>
        <name>Mg(2+)</name>
        <dbReference type="ChEBI" id="CHEBI:18420"/>
        <label>1</label>
    </ligand>
</feature>
<sequence length="257" mass="28851">MSWSLATFNVNGIRARLPLLLDWLKKASPEVACLQETKVTDEDFPTAALEELGYHVYFHGQKSFNGVAILSKQEASEVVSGLEPGDGGQARVLAVRLATGWVVNLYVPQGREVGHEAWHYKLEFLKQVAAMLPRRFDPQEPLVVTGDMNVAPTDLDVYDPKRMAGKVSCHPDERAALQSIEDWGLADLFRQHHPEDKQFTFWDYRLPQSFKRDLGWRIDLILATKPLSAACTECLVDTEPRGLPKPSDHTPVVASFK</sequence>
<evidence type="ECO:0000256" key="3">
    <source>
        <dbReference type="ARBA" id="ARBA00022801"/>
    </source>
</evidence>
<feature type="site" description="Transition state stabilizer" evidence="7">
    <location>
        <position position="149"/>
    </location>
</feature>
<gene>
    <name evidence="9" type="ORF">FAK_04400</name>
</gene>
<dbReference type="PROSITE" id="PS51435">
    <property type="entry name" value="AP_NUCLEASE_F1_4"/>
    <property type="match status" value="1"/>
</dbReference>
<dbReference type="EMBL" id="AP028679">
    <property type="protein sequence ID" value="BEQ13374.1"/>
    <property type="molecule type" value="Genomic_DNA"/>
</dbReference>
<dbReference type="SUPFAM" id="SSF56219">
    <property type="entry name" value="DNase I-like"/>
    <property type="match status" value="1"/>
</dbReference>
<feature type="active site" evidence="5">
    <location>
        <position position="106"/>
    </location>
</feature>
<dbReference type="NCBIfam" id="TIGR00195">
    <property type="entry name" value="exoDNase_III"/>
    <property type="match status" value="1"/>
</dbReference>
<evidence type="ECO:0000256" key="6">
    <source>
        <dbReference type="PIRSR" id="PIRSR604808-2"/>
    </source>
</evidence>
<organism evidence="9 10">
    <name type="scientific">Desulfoferula mesophila</name>
    <dbReference type="NCBI Taxonomy" id="3058419"/>
    <lineage>
        <taxon>Bacteria</taxon>
        <taxon>Pseudomonadati</taxon>
        <taxon>Thermodesulfobacteriota</taxon>
        <taxon>Desulfarculia</taxon>
        <taxon>Desulfarculales</taxon>
        <taxon>Desulfarculaceae</taxon>
        <taxon>Desulfoferula</taxon>
    </lineage>
</organism>
<dbReference type="InterPro" id="IPR036691">
    <property type="entry name" value="Endo/exonu/phosph_ase_sf"/>
</dbReference>
<evidence type="ECO:0000256" key="7">
    <source>
        <dbReference type="PIRSR" id="PIRSR604808-3"/>
    </source>
</evidence>
<name>A0AAU9EJC2_9BACT</name>
<dbReference type="GO" id="GO:0008311">
    <property type="term" value="F:double-stranded DNA 3'-5' DNA exonuclease activity"/>
    <property type="evidence" value="ECO:0007669"/>
    <property type="project" value="InterPro"/>
</dbReference>
<dbReference type="AlphaFoldDB" id="A0AAU9EJC2"/>
<feature type="binding site" evidence="6">
    <location>
        <position position="36"/>
    </location>
    <ligand>
        <name>Mg(2+)</name>
        <dbReference type="ChEBI" id="CHEBI:18420"/>
        <label>1</label>
    </ligand>
</feature>
<keyword evidence="4 6" id="KW-0460">Magnesium</keyword>
<keyword evidence="2 6" id="KW-0479">Metal-binding</keyword>
<keyword evidence="6" id="KW-0464">Manganese</keyword>
<dbReference type="PANTHER" id="PTHR43250:SF2">
    <property type="entry name" value="EXODEOXYRIBONUCLEASE III"/>
    <property type="match status" value="1"/>
</dbReference>
<dbReference type="KEGG" id="dmp:FAK_04400"/>
<keyword evidence="10" id="KW-1185">Reference proteome</keyword>
<evidence type="ECO:0000256" key="2">
    <source>
        <dbReference type="ARBA" id="ARBA00022723"/>
    </source>
</evidence>
<proteinExistence type="inferred from homology"/>
<evidence type="ECO:0000256" key="5">
    <source>
        <dbReference type="PIRSR" id="PIRSR604808-1"/>
    </source>
</evidence>
<feature type="binding site" evidence="6">
    <location>
        <position position="9"/>
    </location>
    <ligand>
        <name>Mg(2+)</name>
        <dbReference type="ChEBI" id="CHEBI:18420"/>
        <label>1</label>
    </ligand>
</feature>
<dbReference type="GO" id="GO:0046872">
    <property type="term" value="F:metal ion binding"/>
    <property type="evidence" value="ECO:0007669"/>
    <property type="project" value="UniProtKB-KW"/>
</dbReference>
<evidence type="ECO:0000256" key="1">
    <source>
        <dbReference type="ARBA" id="ARBA00007092"/>
    </source>
</evidence>
<dbReference type="NCBIfam" id="TIGR00633">
    <property type="entry name" value="xth"/>
    <property type="match status" value="1"/>
</dbReference>
<comment type="cofactor">
    <cofactor evidence="6">
        <name>Mg(2+)</name>
        <dbReference type="ChEBI" id="CHEBI:18420"/>
    </cofactor>
    <cofactor evidence="6">
        <name>Mn(2+)</name>
        <dbReference type="ChEBI" id="CHEBI:29035"/>
    </cofactor>
    <text evidence="6">Probably binds two magnesium or manganese ions per subunit.</text>
</comment>
<dbReference type="Gene3D" id="3.60.10.10">
    <property type="entry name" value="Endonuclease/exonuclease/phosphatase"/>
    <property type="match status" value="1"/>
</dbReference>
<dbReference type="GO" id="GO:0006281">
    <property type="term" value="P:DNA repair"/>
    <property type="evidence" value="ECO:0007669"/>
    <property type="project" value="InterPro"/>
</dbReference>
<feature type="site" description="Important for catalytic activity" evidence="7">
    <location>
        <position position="219"/>
    </location>
</feature>
<reference evidence="10" key="1">
    <citation type="journal article" date="2023" name="Arch. Microbiol.">
        <title>Desulfoferula mesophilus gen. nov. sp. nov., a mesophilic sulfate-reducing bacterium isolated from a brackish lake sediment.</title>
        <authorList>
            <person name="Watanabe T."/>
            <person name="Yabe T."/>
            <person name="Tsuji J.M."/>
            <person name="Fukui M."/>
        </authorList>
    </citation>
    <scope>NUCLEOTIDE SEQUENCE [LARGE SCALE GENOMIC DNA]</scope>
    <source>
        <strain evidence="10">12FAK</strain>
    </source>
</reference>
<dbReference type="InterPro" id="IPR005135">
    <property type="entry name" value="Endo/exonuclease/phosphatase"/>
</dbReference>
<feature type="binding site" evidence="6">
    <location>
        <position position="147"/>
    </location>
    <ligand>
        <name>Mg(2+)</name>
        <dbReference type="ChEBI" id="CHEBI:18420"/>
        <label>1</label>
    </ligand>
</feature>
<dbReference type="InterPro" id="IPR004808">
    <property type="entry name" value="AP_endonuc_1"/>
</dbReference>
<feature type="binding site" evidence="6">
    <location>
        <position position="149"/>
    </location>
    <ligand>
        <name>Mg(2+)</name>
        <dbReference type="ChEBI" id="CHEBI:18420"/>
        <label>1</label>
    </ligand>
</feature>
<feature type="domain" description="Endonuclease/exonuclease/phosphatase" evidence="8">
    <location>
        <begin position="6"/>
        <end position="249"/>
    </location>
</feature>
<feature type="active site" description="Proton donor/acceptor" evidence="5">
    <location>
        <position position="147"/>
    </location>
</feature>
<dbReference type="CDD" id="cd09086">
    <property type="entry name" value="ExoIII-like_AP-endo"/>
    <property type="match status" value="1"/>
</dbReference>
<feature type="binding site" evidence="6">
    <location>
        <position position="249"/>
    </location>
    <ligand>
        <name>Mg(2+)</name>
        <dbReference type="ChEBI" id="CHEBI:18420"/>
        <label>1</label>
    </ligand>
</feature>
<keyword evidence="3" id="KW-0378">Hydrolase</keyword>
<dbReference type="Proteomes" id="UP001366166">
    <property type="component" value="Chromosome"/>
</dbReference>
<feature type="active site" description="Proton acceptor" evidence="5">
    <location>
        <position position="249"/>
    </location>
</feature>
<dbReference type="Pfam" id="PF03372">
    <property type="entry name" value="Exo_endo_phos"/>
    <property type="match status" value="1"/>
</dbReference>
<evidence type="ECO:0000259" key="8">
    <source>
        <dbReference type="Pfam" id="PF03372"/>
    </source>
</evidence>